<protein>
    <submittedName>
        <fullName evidence="2">Uncharacterized protein</fullName>
    </submittedName>
</protein>
<dbReference type="EMBL" id="JACCFO010000001">
    <property type="protein sequence ID" value="NYI93797.1"/>
    <property type="molecule type" value="Genomic_DNA"/>
</dbReference>
<evidence type="ECO:0000313" key="3">
    <source>
        <dbReference type="Proteomes" id="UP000575985"/>
    </source>
</evidence>
<dbReference type="Proteomes" id="UP000575985">
    <property type="component" value="Unassembled WGS sequence"/>
</dbReference>
<keyword evidence="1" id="KW-0472">Membrane</keyword>
<feature type="transmembrane region" description="Helical" evidence="1">
    <location>
        <begin position="6"/>
        <end position="29"/>
    </location>
</feature>
<keyword evidence="1" id="KW-0812">Transmembrane</keyword>
<evidence type="ECO:0000313" key="2">
    <source>
        <dbReference type="EMBL" id="NYI93797.1"/>
    </source>
</evidence>
<proteinExistence type="predicted"/>
<name>A0A853BGX1_9ACTN</name>
<comment type="caution">
    <text evidence="2">The sequence shown here is derived from an EMBL/GenBank/DDBJ whole genome shotgun (WGS) entry which is preliminary data.</text>
</comment>
<organism evidence="2 3">
    <name type="scientific">Streptomonospora nanhaiensis</name>
    <dbReference type="NCBI Taxonomy" id="1323731"/>
    <lineage>
        <taxon>Bacteria</taxon>
        <taxon>Bacillati</taxon>
        <taxon>Actinomycetota</taxon>
        <taxon>Actinomycetes</taxon>
        <taxon>Streptosporangiales</taxon>
        <taxon>Nocardiopsidaceae</taxon>
        <taxon>Streptomonospora</taxon>
    </lineage>
</organism>
<keyword evidence="3" id="KW-1185">Reference proteome</keyword>
<evidence type="ECO:0000256" key="1">
    <source>
        <dbReference type="SAM" id="Phobius"/>
    </source>
</evidence>
<accession>A0A853BGX1</accession>
<keyword evidence="1" id="KW-1133">Transmembrane helix</keyword>
<gene>
    <name evidence="2" type="ORF">HNR12_000074</name>
</gene>
<sequence>MEIGTAELIVIAVLIIGIPTIFVTVATLMRRQSRRSNRR</sequence>
<reference evidence="2 3" key="1">
    <citation type="submission" date="2020-07" db="EMBL/GenBank/DDBJ databases">
        <title>Sequencing the genomes of 1000 actinobacteria strains.</title>
        <authorList>
            <person name="Klenk H.-P."/>
        </authorList>
    </citation>
    <scope>NUCLEOTIDE SEQUENCE [LARGE SCALE GENOMIC DNA]</scope>
    <source>
        <strain evidence="2 3">DSM 45927</strain>
    </source>
</reference>
<dbReference type="AlphaFoldDB" id="A0A853BGX1"/>